<sequence>MIRAGRIGRHLSIILVAAALVICATWMYVLCRVLLAPVDLALVLGPGEGYVWTATRYQIAYSRFERQLLVYALRHDTQLGELSHLHDNLRASFGILTRPSELSAYFVGIPQYEAAVRQLNMMMGKLDTGMSHLERDPLDHHALEDMLATTQQYWSPIQGLLNSFRLIEINQRDRAFWDYQQKRETLFHISTFVVLLFGASLVQLALVLRRRQLVIQQQRTTLIAERQAAIEARASVQARNTLLAMVSHELRTPLQAITAAADLLLSRQQQERDAVAVGRIHAAAADLLELITDLTDYARLEAGKLEFKRMEFDIAALVRELVEEAKGLADGKAVEVSCEIEAYATRLVSDPHRVRQILANLLANAIRYTDNGSVIVTLRLGSTSDIPVPSLEISVADTGPGIAEADQGRVFEPFTRLDPSNTRAHDGLGMGLSIVRALTLALGGHIAVRSELGRGTTFCLSLPLEQPTEDAAARKCDAPFSPLDLRNLRVLVVDDHAQAREAITSLLDLWGVVSDACASADEACQRLAGHVYDALLLDIAMPGRDGIAVARWLRHNAPLNETIPIIAISAHLPAWLTDEQRRDFDAYLAKPVRASELAASLQQLTSRSDASGP</sequence>
<protein>
    <recommendedName>
        <fullName evidence="2">histidine kinase</fullName>
        <ecNumber evidence="2">2.7.13.3</ecNumber>
    </recommendedName>
</protein>
<dbReference type="InterPro" id="IPR005467">
    <property type="entry name" value="His_kinase_dom"/>
</dbReference>
<evidence type="ECO:0000313" key="10">
    <source>
        <dbReference type="EMBL" id="CAG9183955.1"/>
    </source>
</evidence>
<dbReference type="SUPFAM" id="SSF47384">
    <property type="entry name" value="Homodimeric domain of signal transducing histidine kinase"/>
    <property type="match status" value="1"/>
</dbReference>
<organism evidence="10 11">
    <name type="scientific">Cupriavidus respiraculi</name>
    <dbReference type="NCBI Taxonomy" id="195930"/>
    <lineage>
        <taxon>Bacteria</taxon>
        <taxon>Pseudomonadati</taxon>
        <taxon>Pseudomonadota</taxon>
        <taxon>Betaproteobacteria</taxon>
        <taxon>Burkholderiales</taxon>
        <taxon>Burkholderiaceae</taxon>
        <taxon>Cupriavidus</taxon>
    </lineage>
</organism>
<dbReference type="CDD" id="cd00082">
    <property type="entry name" value="HisKA"/>
    <property type="match status" value="1"/>
</dbReference>
<dbReference type="SMART" id="SM00448">
    <property type="entry name" value="REC"/>
    <property type="match status" value="1"/>
</dbReference>
<gene>
    <name evidence="10" type="primary">rcsC_20</name>
    <name evidence="10" type="ORF">LMG21510_04987</name>
</gene>
<reference evidence="10 11" key="1">
    <citation type="submission" date="2021-08" db="EMBL/GenBank/DDBJ databases">
        <authorList>
            <person name="Peeters C."/>
        </authorList>
    </citation>
    <scope>NUCLEOTIDE SEQUENCE [LARGE SCALE GENOMIC DNA]</scope>
    <source>
        <strain evidence="10 11">LMG 21510</strain>
    </source>
</reference>
<accession>A0ABN7ZI55</accession>
<dbReference type="Gene3D" id="3.30.565.10">
    <property type="entry name" value="Histidine kinase-like ATPase, C-terminal domain"/>
    <property type="match status" value="1"/>
</dbReference>
<dbReference type="InterPro" id="IPR011006">
    <property type="entry name" value="CheY-like_superfamily"/>
</dbReference>
<dbReference type="InterPro" id="IPR036890">
    <property type="entry name" value="HATPase_C_sf"/>
</dbReference>
<dbReference type="InterPro" id="IPR003661">
    <property type="entry name" value="HisK_dim/P_dom"/>
</dbReference>
<evidence type="ECO:0000259" key="9">
    <source>
        <dbReference type="PROSITE" id="PS50110"/>
    </source>
</evidence>
<dbReference type="SUPFAM" id="SSF52172">
    <property type="entry name" value="CheY-like"/>
    <property type="match status" value="1"/>
</dbReference>
<name>A0ABN7ZI55_9BURK</name>
<feature type="domain" description="Response regulatory" evidence="9">
    <location>
        <begin position="489"/>
        <end position="605"/>
    </location>
</feature>
<proteinExistence type="predicted"/>
<keyword evidence="7" id="KW-1133">Transmembrane helix</keyword>
<dbReference type="Pfam" id="PF02518">
    <property type="entry name" value="HATPase_c"/>
    <property type="match status" value="1"/>
</dbReference>
<dbReference type="PANTHER" id="PTHR43047">
    <property type="entry name" value="TWO-COMPONENT HISTIDINE PROTEIN KINASE"/>
    <property type="match status" value="1"/>
</dbReference>
<feature type="transmembrane region" description="Helical" evidence="7">
    <location>
        <begin position="186"/>
        <end position="208"/>
    </location>
</feature>
<dbReference type="Pfam" id="PF00512">
    <property type="entry name" value="HisKA"/>
    <property type="match status" value="1"/>
</dbReference>
<dbReference type="SUPFAM" id="SSF55874">
    <property type="entry name" value="ATPase domain of HSP90 chaperone/DNA topoisomerase II/histidine kinase"/>
    <property type="match status" value="1"/>
</dbReference>
<dbReference type="RefSeq" id="WP_222208802.1">
    <property type="nucleotide sequence ID" value="NZ_CAJZAH010000010.1"/>
</dbReference>
<evidence type="ECO:0000256" key="3">
    <source>
        <dbReference type="ARBA" id="ARBA00022553"/>
    </source>
</evidence>
<evidence type="ECO:0000256" key="7">
    <source>
        <dbReference type="SAM" id="Phobius"/>
    </source>
</evidence>
<dbReference type="PANTHER" id="PTHR43047:SF72">
    <property type="entry name" value="OSMOSENSING HISTIDINE PROTEIN KINASE SLN1"/>
    <property type="match status" value="1"/>
</dbReference>
<comment type="catalytic activity">
    <reaction evidence="1">
        <text>ATP + protein L-histidine = ADP + protein N-phospho-L-histidine.</text>
        <dbReference type="EC" id="2.7.13.3"/>
    </reaction>
</comment>
<keyword evidence="5 10" id="KW-0418">Kinase</keyword>
<dbReference type="SMART" id="SM00387">
    <property type="entry name" value="HATPase_c"/>
    <property type="match status" value="1"/>
</dbReference>
<dbReference type="PROSITE" id="PS50109">
    <property type="entry name" value="HIS_KIN"/>
    <property type="match status" value="1"/>
</dbReference>
<dbReference type="EC" id="2.7.13.3" evidence="2"/>
<dbReference type="Gene3D" id="1.10.287.130">
    <property type="match status" value="1"/>
</dbReference>
<dbReference type="SMART" id="SM00388">
    <property type="entry name" value="HisKA"/>
    <property type="match status" value="1"/>
</dbReference>
<keyword evidence="11" id="KW-1185">Reference proteome</keyword>
<evidence type="ECO:0000256" key="1">
    <source>
        <dbReference type="ARBA" id="ARBA00000085"/>
    </source>
</evidence>
<evidence type="ECO:0000259" key="8">
    <source>
        <dbReference type="PROSITE" id="PS50109"/>
    </source>
</evidence>
<dbReference type="InterPro" id="IPR036097">
    <property type="entry name" value="HisK_dim/P_sf"/>
</dbReference>
<keyword evidence="7" id="KW-0472">Membrane</keyword>
<evidence type="ECO:0000313" key="11">
    <source>
        <dbReference type="Proteomes" id="UP000721236"/>
    </source>
</evidence>
<evidence type="ECO:0000256" key="5">
    <source>
        <dbReference type="ARBA" id="ARBA00022777"/>
    </source>
</evidence>
<dbReference type="Gene3D" id="3.40.50.2300">
    <property type="match status" value="1"/>
</dbReference>
<evidence type="ECO:0000256" key="6">
    <source>
        <dbReference type="PROSITE-ProRule" id="PRU00169"/>
    </source>
</evidence>
<keyword evidence="3 6" id="KW-0597">Phosphoprotein</keyword>
<feature type="transmembrane region" description="Helical" evidence="7">
    <location>
        <begin position="12"/>
        <end position="35"/>
    </location>
</feature>
<keyword evidence="7" id="KW-0812">Transmembrane</keyword>
<dbReference type="Proteomes" id="UP000721236">
    <property type="component" value="Unassembled WGS sequence"/>
</dbReference>
<comment type="caution">
    <text evidence="10">The sequence shown here is derived from an EMBL/GenBank/DDBJ whole genome shotgun (WGS) entry which is preliminary data.</text>
</comment>
<dbReference type="GO" id="GO:0004673">
    <property type="term" value="F:protein histidine kinase activity"/>
    <property type="evidence" value="ECO:0007669"/>
    <property type="project" value="UniProtKB-EC"/>
</dbReference>
<dbReference type="CDD" id="cd16922">
    <property type="entry name" value="HATPase_EvgS-ArcB-TorS-like"/>
    <property type="match status" value="1"/>
</dbReference>
<dbReference type="PRINTS" id="PR00344">
    <property type="entry name" value="BCTRLSENSOR"/>
</dbReference>
<dbReference type="InterPro" id="IPR001789">
    <property type="entry name" value="Sig_transdc_resp-reg_receiver"/>
</dbReference>
<dbReference type="InterPro" id="IPR003594">
    <property type="entry name" value="HATPase_dom"/>
</dbReference>
<feature type="modified residue" description="4-aspartylphosphate" evidence="6">
    <location>
        <position position="538"/>
    </location>
</feature>
<dbReference type="EMBL" id="CAJZAH010000010">
    <property type="protein sequence ID" value="CAG9183955.1"/>
    <property type="molecule type" value="Genomic_DNA"/>
</dbReference>
<dbReference type="Pfam" id="PF00072">
    <property type="entry name" value="Response_reg"/>
    <property type="match status" value="1"/>
</dbReference>
<feature type="domain" description="Histidine kinase" evidence="8">
    <location>
        <begin position="245"/>
        <end position="466"/>
    </location>
</feature>
<evidence type="ECO:0000256" key="4">
    <source>
        <dbReference type="ARBA" id="ARBA00022679"/>
    </source>
</evidence>
<keyword evidence="4 10" id="KW-0808">Transferase</keyword>
<dbReference type="InterPro" id="IPR004358">
    <property type="entry name" value="Sig_transdc_His_kin-like_C"/>
</dbReference>
<dbReference type="PROSITE" id="PS50110">
    <property type="entry name" value="RESPONSE_REGULATORY"/>
    <property type="match status" value="1"/>
</dbReference>
<evidence type="ECO:0000256" key="2">
    <source>
        <dbReference type="ARBA" id="ARBA00012438"/>
    </source>
</evidence>
<dbReference type="CDD" id="cd17546">
    <property type="entry name" value="REC_hyHK_CKI1_RcsC-like"/>
    <property type="match status" value="1"/>
</dbReference>